<evidence type="ECO:0000256" key="1">
    <source>
        <dbReference type="SAM" id="SignalP"/>
    </source>
</evidence>
<sequence>MGFQFMKIFPLIFFFQVLQYVRADLKVDRQDLRIVVNDSNTFDLYLTNKLLDQISVSLSAKHANILEIKPATFNVSKNDRNTHWNITVIGLSPGYSVISTDVTPNVTK</sequence>
<dbReference type="EMBL" id="JAHXZJ010002982">
    <property type="protein sequence ID" value="KAH0535159.1"/>
    <property type="molecule type" value="Genomic_DNA"/>
</dbReference>
<reference evidence="2 3" key="1">
    <citation type="journal article" date="2021" name="J. Hered.">
        <title>A chromosome-level genome assembly of the parasitoid wasp, Cotesia glomerata (Hymenoptera: Braconidae).</title>
        <authorList>
            <person name="Pinto B.J."/>
            <person name="Weis J.J."/>
            <person name="Gamble T."/>
            <person name="Ode P.J."/>
            <person name="Paul R."/>
            <person name="Zaspel J.M."/>
        </authorList>
    </citation>
    <scope>NUCLEOTIDE SEQUENCE [LARGE SCALE GENOMIC DNA]</scope>
    <source>
        <strain evidence="2">CgM1</strain>
    </source>
</reference>
<evidence type="ECO:0000313" key="2">
    <source>
        <dbReference type="EMBL" id="KAH0535159.1"/>
    </source>
</evidence>
<protein>
    <submittedName>
        <fullName evidence="2">Uncharacterized protein</fullName>
    </submittedName>
</protein>
<keyword evidence="1" id="KW-0732">Signal</keyword>
<accession>A0AAV7HYN7</accession>
<gene>
    <name evidence="2" type="ORF">KQX54_014351</name>
</gene>
<feature type="signal peptide" evidence="1">
    <location>
        <begin position="1"/>
        <end position="23"/>
    </location>
</feature>
<keyword evidence="3" id="KW-1185">Reference proteome</keyword>
<comment type="caution">
    <text evidence="2">The sequence shown here is derived from an EMBL/GenBank/DDBJ whole genome shotgun (WGS) entry which is preliminary data.</text>
</comment>
<dbReference type="Proteomes" id="UP000826195">
    <property type="component" value="Unassembled WGS sequence"/>
</dbReference>
<organism evidence="2 3">
    <name type="scientific">Cotesia glomerata</name>
    <name type="common">Lepidopteran parasitic wasp</name>
    <name type="synonym">Apanteles glomeratus</name>
    <dbReference type="NCBI Taxonomy" id="32391"/>
    <lineage>
        <taxon>Eukaryota</taxon>
        <taxon>Metazoa</taxon>
        <taxon>Ecdysozoa</taxon>
        <taxon>Arthropoda</taxon>
        <taxon>Hexapoda</taxon>
        <taxon>Insecta</taxon>
        <taxon>Pterygota</taxon>
        <taxon>Neoptera</taxon>
        <taxon>Endopterygota</taxon>
        <taxon>Hymenoptera</taxon>
        <taxon>Apocrita</taxon>
        <taxon>Ichneumonoidea</taxon>
        <taxon>Braconidae</taxon>
        <taxon>Microgastrinae</taxon>
        <taxon>Cotesia</taxon>
    </lineage>
</organism>
<evidence type="ECO:0000313" key="3">
    <source>
        <dbReference type="Proteomes" id="UP000826195"/>
    </source>
</evidence>
<feature type="chain" id="PRO_5043742493" evidence="1">
    <location>
        <begin position="24"/>
        <end position="108"/>
    </location>
</feature>
<proteinExistence type="predicted"/>
<name>A0AAV7HYN7_COTGL</name>
<dbReference type="AlphaFoldDB" id="A0AAV7HYN7"/>